<evidence type="ECO:0000313" key="10">
    <source>
        <dbReference type="Proteomes" id="UP000492821"/>
    </source>
</evidence>
<evidence type="ECO:0000256" key="3">
    <source>
        <dbReference type="ARBA" id="ARBA00022741"/>
    </source>
</evidence>
<dbReference type="GO" id="GO:0003724">
    <property type="term" value="F:RNA helicase activity"/>
    <property type="evidence" value="ECO:0007669"/>
    <property type="project" value="UniProtKB-EC"/>
</dbReference>
<keyword evidence="2" id="KW-0399">Innate immunity</keyword>
<feature type="domain" description="Helicase ATP-binding" evidence="7">
    <location>
        <begin position="279"/>
        <end position="462"/>
    </location>
</feature>
<name>A0A7E4VU49_PANRE</name>
<evidence type="ECO:0000256" key="4">
    <source>
        <dbReference type="ARBA" id="ARBA00022840"/>
    </source>
</evidence>
<comment type="catalytic activity">
    <reaction evidence="6">
        <text>ATP + H2O = ADP + phosphate + H(+)</text>
        <dbReference type="Rhea" id="RHEA:13065"/>
        <dbReference type="ChEBI" id="CHEBI:15377"/>
        <dbReference type="ChEBI" id="CHEBI:15378"/>
        <dbReference type="ChEBI" id="CHEBI:30616"/>
        <dbReference type="ChEBI" id="CHEBI:43474"/>
        <dbReference type="ChEBI" id="CHEBI:456216"/>
        <dbReference type="EC" id="3.6.4.13"/>
    </reaction>
    <physiologicalReaction direction="left-to-right" evidence="6">
        <dbReference type="Rhea" id="RHEA:13066"/>
    </physiologicalReaction>
</comment>
<dbReference type="PANTHER" id="PTHR14074">
    <property type="entry name" value="HELICASE WITH DEATH DOMAIN-RELATED"/>
    <property type="match status" value="1"/>
</dbReference>
<dbReference type="GO" id="GO:0045087">
    <property type="term" value="P:innate immune response"/>
    <property type="evidence" value="ECO:0007669"/>
    <property type="project" value="UniProtKB-KW"/>
</dbReference>
<keyword evidence="4" id="KW-0067">ATP-binding</keyword>
<dbReference type="PROSITE" id="PS51789">
    <property type="entry name" value="RLR_CTR"/>
    <property type="match status" value="1"/>
</dbReference>
<dbReference type="SMART" id="SM00490">
    <property type="entry name" value="HELICc"/>
    <property type="match status" value="1"/>
</dbReference>
<protein>
    <submittedName>
        <fullName evidence="11">RNA helicase</fullName>
    </submittedName>
</protein>
<dbReference type="Pfam" id="PF00270">
    <property type="entry name" value="DEAD"/>
    <property type="match status" value="1"/>
</dbReference>
<proteinExistence type="inferred from homology"/>
<evidence type="ECO:0000313" key="11">
    <source>
        <dbReference type="WBParaSite" id="Pan_g3082.t1"/>
    </source>
</evidence>
<dbReference type="InterPro" id="IPR051363">
    <property type="entry name" value="RLR_Helicase"/>
</dbReference>
<dbReference type="SUPFAM" id="SSF52540">
    <property type="entry name" value="P-loop containing nucleoside triphosphate hydrolases"/>
    <property type="match status" value="1"/>
</dbReference>
<comment type="similarity">
    <text evidence="1">Belongs to the helicase family. RLR subfamily.</text>
</comment>
<evidence type="ECO:0000259" key="7">
    <source>
        <dbReference type="PROSITE" id="PS51192"/>
    </source>
</evidence>
<reference evidence="11" key="2">
    <citation type="submission" date="2020-10" db="UniProtKB">
        <authorList>
            <consortium name="WormBaseParasite"/>
        </authorList>
    </citation>
    <scope>IDENTIFICATION</scope>
</reference>
<reference evidence="10" key="1">
    <citation type="journal article" date="2013" name="Genetics">
        <title>The draft genome and transcriptome of Panagrellus redivivus are shaped by the harsh demands of a free-living lifestyle.</title>
        <authorList>
            <person name="Srinivasan J."/>
            <person name="Dillman A.R."/>
            <person name="Macchietto M.G."/>
            <person name="Heikkinen L."/>
            <person name="Lakso M."/>
            <person name="Fracchia K.M."/>
            <person name="Antoshechkin I."/>
            <person name="Mortazavi A."/>
            <person name="Wong G."/>
            <person name="Sternberg P.W."/>
        </authorList>
    </citation>
    <scope>NUCLEOTIDE SEQUENCE [LARGE SCALE GENOMIC DNA]</scope>
    <source>
        <strain evidence="10">MT8872</strain>
    </source>
</reference>
<dbReference type="Gene3D" id="2.170.150.30">
    <property type="entry name" value="RIG-I-like receptor, C-terminal regulatory domain"/>
    <property type="match status" value="1"/>
</dbReference>
<dbReference type="GO" id="GO:0005524">
    <property type="term" value="F:ATP binding"/>
    <property type="evidence" value="ECO:0007669"/>
    <property type="project" value="UniProtKB-KW"/>
</dbReference>
<feature type="domain" description="RLR CTR" evidence="9">
    <location>
        <begin position="856"/>
        <end position="989"/>
    </location>
</feature>
<dbReference type="Gene3D" id="3.40.50.300">
    <property type="entry name" value="P-loop containing nucleotide triphosphate hydrolases"/>
    <property type="match status" value="2"/>
</dbReference>
<dbReference type="Pfam" id="PF00271">
    <property type="entry name" value="Helicase_C"/>
    <property type="match status" value="1"/>
</dbReference>
<feature type="domain" description="Helicase C-terminal" evidence="8">
    <location>
        <begin position="666"/>
        <end position="840"/>
    </location>
</feature>
<evidence type="ECO:0000256" key="5">
    <source>
        <dbReference type="ARBA" id="ARBA00022859"/>
    </source>
</evidence>
<dbReference type="Gene3D" id="1.20.1320.30">
    <property type="match status" value="1"/>
</dbReference>
<dbReference type="InterPro" id="IPR014001">
    <property type="entry name" value="Helicase_ATP-bd"/>
</dbReference>
<dbReference type="WBParaSite" id="Pan_g3082.t1">
    <property type="protein sequence ID" value="Pan_g3082.t1"/>
    <property type="gene ID" value="Pan_g3082"/>
</dbReference>
<dbReference type="InterPro" id="IPR001650">
    <property type="entry name" value="Helicase_C-like"/>
</dbReference>
<dbReference type="GO" id="GO:0003676">
    <property type="term" value="F:nucleic acid binding"/>
    <property type="evidence" value="ECO:0007669"/>
    <property type="project" value="InterPro"/>
</dbReference>
<organism evidence="10 11">
    <name type="scientific">Panagrellus redivivus</name>
    <name type="common">Microworm</name>
    <dbReference type="NCBI Taxonomy" id="6233"/>
    <lineage>
        <taxon>Eukaryota</taxon>
        <taxon>Metazoa</taxon>
        <taxon>Ecdysozoa</taxon>
        <taxon>Nematoda</taxon>
        <taxon>Chromadorea</taxon>
        <taxon>Rhabditida</taxon>
        <taxon>Tylenchina</taxon>
        <taxon>Panagrolaimomorpha</taxon>
        <taxon>Panagrolaimoidea</taxon>
        <taxon>Panagrolaimidae</taxon>
        <taxon>Panagrellus</taxon>
    </lineage>
</organism>
<evidence type="ECO:0000256" key="6">
    <source>
        <dbReference type="ARBA" id="ARBA00049390"/>
    </source>
</evidence>
<dbReference type="AlphaFoldDB" id="A0A7E4VU49"/>
<sequence length="1025" mass="116489">MPDSTTEDPPATYKWLYVPFLMDVTTFADYKALSQVDDRFSQFIPGRELRLTWRNDLAFLVFNLRRANKLVNDVDAFEAWLDCALEKNPGSPLSDYDINFGLIRKNIDNRLYQKLLDGRKAHALMNKLSCLLDVWAVFEKMDTDNRFPEIVTTLRLLFENRRDNLLETYKARSLMMLGLLTFEDTLNFSWYNEFLRLLATTSSHTRPIARILEPDFAEIVATYETILHQLIITENEKDANFAPAEEPDAPRLQKDFETTTIDKHPAEKMQLRHYQHELANKALTGKGTIICAPTGSGKTVIAGYIIRDYVRRCRLLEHRYRVVFFVPTILLVDQQAANLRKLLGEELHVTSLSGAESAGLKENMLEILAGDVVVMTPQIFINLYKSPLAKKKIYIRDFTLMIFDECHHCDKKHPYNVIMQIVLNLREKEPTKPTPQVVGLTASVGVGALSVKAESGDAAVNHIVGVCARMGVLSVSCVKHPENLMELKQMVPKPIDEFITVFPPSVDPFARAIAELADQIQERFTLYHEAVAGDKAETDRLPTVQSTGSKNGSSKTSVQYGNKLAALASLVKHSNLSTEDKVYARWLLDYLKILYNTLKYNELYPALAALEHLRCSQRTIVEQLADFLSKGQKYAAKMRQIYESVQTRIRHIEDTGLVQDPADKNCLNRLLQEVNTQYKRDANSRILIFVDLRRGAFDLSLFLNHHEQIISTFGSDKVSALMSCSKQGESFTVPSRKEQAERRTAFEQGKLNIVVSTSVCEEGVDVAACNLVIKYNSVGSEKTYIQRRGRARAECSRSVLIALGSEAEKREYLNMYREHVMERCLAMLAEMDDLTVQKMIEDDRKRQKALDDGDQQRRNAPTAIVDQQIRCPGCSVLLGSTDALRTLDDETVVLFNPALWDKMKMDKLTKFDSNFTSVMKCSWASCAKCSHRWGTLIKYADCFFIAPRLDGISINGIHNVYKGDMKDKWATLIRTQICVKPLSRTELIAMYNSIFGQKENEMETALQANLKMLASHKKGHVVEHE</sequence>
<accession>A0A7E4VU49</accession>
<dbReference type="PROSITE" id="PS51192">
    <property type="entry name" value="HELICASE_ATP_BIND_1"/>
    <property type="match status" value="1"/>
</dbReference>
<evidence type="ECO:0000259" key="8">
    <source>
        <dbReference type="PROSITE" id="PS51194"/>
    </source>
</evidence>
<keyword evidence="10" id="KW-1185">Reference proteome</keyword>
<dbReference type="Pfam" id="PF11648">
    <property type="entry name" value="RIG-I_C-RD"/>
    <property type="match status" value="1"/>
</dbReference>
<dbReference type="InterPro" id="IPR021673">
    <property type="entry name" value="RLR_CTR"/>
</dbReference>
<dbReference type="InterPro" id="IPR038557">
    <property type="entry name" value="RLR_C_sf"/>
</dbReference>
<dbReference type="PROSITE" id="PS51194">
    <property type="entry name" value="HELICASE_CTER"/>
    <property type="match status" value="1"/>
</dbReference>
<evidence type="ECO:0000256" key="1">
    <source>
        <dbReference type="ARBA" id="ARBA00006866"/>
    </source>
</evidence>
<dbReference type="InterPro" id="IPR027417">
    <property type="entry name" value="P-loop_NTPase"/>
</dbReference>
<keyword evidence="3" id="KW-0547">Nucleotide-binding</keyword>
<dbReference type="Proteomes" id="UP000492821">
    <property type="component" value="Unassembled WGS sequence"/>
</dbReference>
<evidence type="ECO:0000259" key="9">
    <source>
        <dbReference type="PROSITE" id="PS51789"/>
    </source>
</evidence>
<dbReference type="GO" id="GO:0005737">
    <property type="term" value="C:cytoplasm"/>
    <property type="evidence" value="ECO:0007669"/>
    <property type="project" value="TreeGrafter"/>
</dbReference>
<dbReference type="PANTHER" id="PTHR14074:SF16">
    <property type="entry name" value="ANTIVIRAL INNATE IMMUNE RESPONSE RECEPTOR RIG-I"/>
    <property type="match status" value="1"/>
</dbReference>
<dbReference type="InterPro" id="IPR011545">
    <property type="entry name" value="DEAD/DEAH_box_helicase_dom"/>
</dbReference>
<dbReference type="SMART" id="SM00487">
    <property type="entry name" value="DEXDc"/>
    <property type="match status" value="1"/>
</dbReference>
<keyword evidence="5" id="KW-0391">Immunity</keyword>
<evidence type="ECO:0000256" key="2">
    <source>
        <dbReference type="ARBA" id="ARBA00022588"/>
    </source>
</evidence>